<name>A0A561UPJ5_9ACTN</name>
<dbReference type="EMBL" id="VIWT01000001">
    <property type="protein sequence ID" value="TWG01270.1"/>
    <property type="molecule type" value="Genomic_DNA"/>
</dbReference>
<proteinExistence type="predicted"/>
<evidence type="ECO:0000313" key="1">
    <source>
        <dbReference type="EMBL" id="TWG01270.1"/>
    </source>
</evidence>
<comment type="caution">
    <text evidence="1">The sequence shown here is derived from an EMBL/GenBank/DDBJ whole genome shotgun (WGS) entry which is preliminary data.</text>
</comment>
<dbReference type="InterPro" id="IPR025355">
    <property type="entry name" value="DUF4259"/>
</dbReference>
<dbReference type="OrthoDB" id="73183at2"/>
<protein>
    <submittedName>
        <fullName evidence="1">Uncharacterized protein DUF4259</fullName>
    </submittedName>
</protein>
<reference evidence="1 2" key="1">
    <citation type="submission" date="2019-06" db="EMBL/GenBank/DDBJ databases">
        <title>Sequencing the genomes of 1000 actinobacteria strains.</title>
        <authorList>
            <person name="Klenk H.-P."/>
        </authorList>
    </citation>
    <scope>NUCLEOTIDE SEQUENCE [LARGE SCALE GENOMIC DNA]</scope>
    <source>
        <strain evidence="1 2">DSM 44826</strain>
    </source>
</reference>
<organism evidence="1 2">
    <name type="scientific">Kitasatospora viridis</name>
    <dbReference type="NCBI Taxonomy" id="281105"/>
    <lineage>
        <taxon>Bacteria</taxon>
        <taxon>Bacillati</taxon>
        <taxon>Actinomycetota</taxon>
        <taxon>Actinomycetes</taxon>
        <taxon>Kitasatosporales</taxon>
        <taxon>Streptomycetaceae</taxon>
        <taxon>Kitasatospora</taxon>
    </lineage>
</organism>
<dbReference type="Proteomes" id="UP000317940">
    <property type="component" value="Unassembled WGS sequence"/>
</dbReference>
<sequence length="135" mass="14001">MGTWDFGPFDNDDAADFADRLDTAGLAERADLVRAALRAVLAEAGYLEVDLGAAGVAAAALVAARCPGGEPVNPVYGPKGEIPGLGGDLVDLAVRALDRIGGADSELAELWAESGEGERWAERIAGLRVVLVKER</sequence>
<dbReference type="RefSeq" id="WP_145907360.1">
    <property type="nucleotide sequence ID" value="NZ_BAAAMZ010000030.1"/>
</dbReference>
<evidence type="ECO:0000313" key="2">
    <source>
        <dbReference type="Proteomes" id="UP000317940"/>
    </source>
</evidence>
<keyword evidence="2" id="KW-1185">Reference proteome</keyword>
<dbReference type="Pfam" id="PF14078">
    <property type="entry name" value="DUF4259"/>
    <property type="match status" value="1"/>
</dbReference>
<accession>A0A561UPJ5</accession>
<gene>
    <name evidence="1" type="ORF">FHX73_115162</name>
</gene>
<dbReference type="AlphaFoldDB" id="A0A561UPJ5"/>